<protein>
    <submittedName>
        <fullName evidence="1">Uncharacterized protein</fullName>
    </submittedName>
</protein>
<dbReference type="Proteomes" id="UP001431010">
    <property type="component" value="Chromosome"/>
</dbReference>
<evidence type="ECO:0000313" key="2">
    <source>
        <dbReference type="Proteomes" id="UP001431010"/>
    </source>
</evidence>
<sequence length="145" mass="15588">MLHQDQISAAELLKNYLGSATREAPNVDDPCFEFVVGWIALARGQDARAAYLADGYISPLRLQLDRELFLTRAQMIADRLGLPQSDGAADGDVGLLDVLSPDGNGGIRIAGAMAIKSRGLWFARTKRGVLAGPSPFIRAWSVPHG</sequence>
<dbReference type="EMBL" id="CP088156">
    <property type="protein sequence ID" value="UFZ02926.1"/>
    <property type="molecule type" value="Genomic_DNA"/>
</dbReference>
<proteinExistence type="predicted"/>
<keyword evidence="2" id="KW-1185">Reference proteome</keyword>
<gene>
    <name evidence="1" type="ORF">LQG66_27245</name>
</gene>
<reference evidence="1" key="1">
    <citation type="journal article" date="2024" name="Antonie Van Leeuwenhoek">
        <title>Bradyrhizobium ontarionense sp. nov., a novel bacterial symbiont isolated from Aeschynomene indica (Indian jointvetch), harbours photosynthesis, nitrogen fixation and nitrous oxide (N2O) reductase genes.</title>
        <authorList>
            <person name="Bromfield E.S.P."/>
            <person name="Cloutier S."/>
        </authorList>
    </citation>
    <scope>NUCLEOTIDE SEQUENCE</scope>
    <source>
        <strain evidence="1">A19</strain>
    </source>
</reference>
<accession>A0ABY3R6H9</accession>
<dbReference type="RefSeq" id="WP_231318711.1">
    <property type="nucleotide sequence ID" value="NZ_CP088156.1"/>
</dbReference>
<name>A0ABY3R6H9_9BRAD</name>
<organism evidence="1 2">
    <name type="scientific">Bradyrhizobium ontarionense</name>
    <dbReference type="NCBI Taxonomy" id="2898149"/>
    <lineage>
        <taxon>Bacteria</taxon>
        <taxon>Pseudomonadati</taxon>
        <taxon>Pseudomonadota</taxon>
        <taxon>Alphaproteobacteria</taxon>
        <taxon>Hyphomicrobiales</taxon>
        <taxon>Nitrobacteraceae</taxon>
        <taxon>Bradyrhizobium</taxon>
    </lineage>
</organism>
<evidence type="ECO:0000313" key="1">
    <source>
        <dbReference type="EMBL" id="UFZ02926.1"/>
    </source>
</evidence>